<organism evidence="1 2">
    <name type="scientific">Grifola frondosa</name>
    <name type="common">Maitake</name>
    <name type="synonym">Polyporus frondosus</name>
    <dbReference type="NCBI Taxonomy" id="5627"/>
    <lineage>
        <taxon>Eukaryota</taxon>
        <taxon>Fungi</taxon>
        <taxon>Dikarya</taxon>
        <taxon>Basidiomycota</taxon>
        <taxon>Agaricomycotina</taxon>
        <taxon>Agaricomycetes</taxon>
        <taxon>Polyporales</taxon>
        <taxon>Grifolaceae</taxon>
        <taxon>Grifola</taxon>
    </lineage>
</organism>
<dbReference type="EMBL" id="LUGG01000001">
    <property type="protein sequence ID" value="OBZ79283.1"/>
    <property type="molecule type" value="Genomic_DNA"/>
</dbReference>
<evidence type="ECO:0000313" key="2">
    <source>
        <dbReference type="Proteomes" id="UP000092993"/>
    </source>
</evidence>
<accession>A0A1C7MR09</accession>
<dbReference type="Proteomes" id="UP000092993">
    <property type="component" value="Unassembled WGS sequence"/>
</dbReference>
<dbReference type="AlphaFoldDB" id="A0A1C7MR09"/>
<reference evidence="1 2" key="1">
    <citation type="submission" date="2016-03" db="EMBL/GenBank/DDBJ databases">
        <title>Whole genome sequencing of Grifola frondosa 9006-11.</title>
        <authorList>
            <person name="Min B."/>
            <person name="Park H."/>
            <person name="Kim J.-G."/>
            <person name="Cho H."/>
            <person name="Oh Y.-L."/>
            <person name="Kong W.-S."/>
            <person name="Choi I.-G."/>
        </authorList>
    </citation>
    <scope>NUCLEOTIDE SEQUENCE [LARGE SCALE GENOMIC DNA]</scope>
    <source>
        <strain evidence="1 2">9006-11</strain>
    </source>
</reference>
<keyword evidence="2" id="KW-1185">Reference proteome</keyword>
<gene>
    <name evidence="1" type="ORF">A0H81_00170</name>
</gene>
<name>A0A1C7MR09_GRIFR</name>
<sequence length="132" mass="14208">MLGPHYSFEAYSPHVPINLHQGIAKCGLSTGQCSIAGSGRTEDVISNVLQAGCRAYVCELLCIPIKYVRRGDKTSGCGTWLRQVCNERRASARVLLVFSCLVNRHLDPVAACRIVRCPGHRRALDGAAGVAA</sequence>
<proteinExistence type="predicted"/>
<comment type="caution">
    <text evidence="1">The sequence shown here is derived from an EMBL/GenBank/DDBJ whole genome shotgun (WGS) entry which is preliminary data.</text>
</comment>
<protein>
    <submittedName>
        <fullName evidence="1">Uncharacterized protein</fullName>
    </submittedName>
</protein>
<evidence type="ECO:0000313" key="1">
    <source>
        <dbReference type="EMBL" id="OBZ79283.1"/>
    </source>
</evidence>